<dbReference type="STRING" id="1685010.A0O34_02905"/>
<dbReference type="PRINTS" id="PR00786">
    <property type="entry name" value="NEPRILYSIN"/>
</dbReference>
<feature type="domain" description="Peptidase M13 C-terminal" evidence="9">
    <location>
        <begin position="493"/>
        <end position="695"/>
    </location>
</feature>
<dbReference type="KEGG" id="chh:A0O34_02905"/>
<dbReference type="InterPro" id="IPR018497">
    <property type="entry name" value="Peptidase_M13_C"/>
</dbReference>
<evidence type="ECO:0000313" key="11">
    <source>
        <dbReference type="EMBL" id="ANF49563.1"/>
    </source>
</evidence>
<comment type="similarity">
    <text evidence="2">Belongs to the peptidase M13 family.</text>
</comment>
<keyword evidence="7" id="KW-0482">Metalloprotease</keyword>
<dbReference type="CDD" id="cd08662">
    <property type="entry name" value="M13"/>
    <property type="match status" value="1"/>
</dbReference>
<dbReference type="GO" id="GO:0004222">
    <property type="term" value="F:metalloendopeptidase activity"/>
    <property type="evidence" value="ECO:0007669"/>
    <property type="project" value="InterPro"/>
</dbReference>
<keyword evidence="4" id="KW-0479">Metal-binding</keyword>
<feature type="signal peptide" evidence="8">
    <location>
        <begin position="1"/>
        <end position="21"/>
    </location>
</feature>
<name>A0A172XRB1_9FLAO</name>
<keyword evidence="5" id="KW-0378">Hydrolase</keyword>
<dbReference type="GO" id="GO:0016485">
    <property type="term" value="P:protein processing"/>
    <property type="evidence" value="ECO:0007669"/>
    <property type="project" value="TreeGrafter"/>
</dbReference>
<dbReference type="RefSeq" id="WP_066750952.1">
    <property type="nucleotide sequence ID" value="NZ_CP015199.1"/>
</dbReference>
<gene>
    <name evidence="11" type="ORF">A0O34_02905</name>
</gene>
<keyword evidence="3" id="KW-0645">Protease</keyword>
<evidence type="ECO:0000256" key="4">
    <source>
        <dbReference type="ARBA" id="ARBA00022723"/>
    </source>
</evidence>
<keyword evidence="8" id="KW-0732">Signal</keyword>
<dbReference type="PANTHER" id="PTHR11733">
    <property type="entry name" value="ZINC METALLOPROTEASE FAMILY M13 NEPRILYSIN-RELATED"/>
    <property type="match status" value="1"/>
</dbReference>
<accession>A0A172XRB1</accession>
<dbReference type="InterPro" id="IPR024079">
    <property type="entry name" value="MetalloPept_cat_dom_sf"/>
</dbReference>
<evidence type="ECO:0000256" key="1">
    <source>
        <dbReference type="ARBA" id="ARBA00001947"/>
    </source>
</evidence>
<evidence type="ECO:0000256" key="6">
    <source>
        <dbReference type="ARBA" id="ARBA00022833"/>
    </source>
</evidence>
<dbReference type="SUPFAM" id="SSF55486">
    <property type="entry name" value="Metalloproteases ('zincins'), catalytic domain"/>
    <property type="match status" value="1"/>
</dbReference>
<evidence type="ECO:0000259" key="10">
    <source>
        <dbReference type="Pfam" id="PF05649"/>
    </source>
</evidence>
<evidence type="ECO:0000256" key="5">
    <source>
        <dbReference type="ARBA" id="ARBA00022801"/>
    </source>
</evidence>
<comment type="cofactor">
    <cofactor evidence="1">
        <name>Zn(2+)</name>
        <dbReference type="ChEBI" id="CHEBI:29105"/>
    </cofactor>
</comment>
<dbReference type="PANTHER" id="PTHR11733:SF167">
    <property type="entry name" value="FI17812P1-RELATED"/>
    <property type="match status" value="1"/>
</dbReference>
<feature type="chain" id="PRO_5008003630" evidence="8">
    <location>
        <begin position="22"/>
        <end position="698"/>
    </location>
</feature>
<dbReference type="Proteomes" id="UP000077824">
    <property type="component" value="Chromosome"/>
</dbReference>
<dbReference type="InterPro" id="IPR042089">
    <property type="entry name" value="Peptidase_M13_dom_2"/>
</dbReference>
<dbReference type="GO" id="GO:0005886">
    <property type="term" value="C:plasma membrane"/>
    <property type="evidence" value="ECO:0007669"/>
    <property type="project" value="TreeGrafter"/>
</dbReference>
<organism evidence="11 12">
    <name type="scientific">Chryseobacterium glaciei</name>
    <dbReference type="NCBI Taxonomy" id="1685010"/>
    <lineage>
        <taxon>Bacteria</taxon>
        <taxon>Pseudomonadati</taxon>
        <taxon>Bacteroidota</taxon>
        <taxon>Flavobacteriia</taxon>
        <taxon>Flavobacteriales</taxon>
        <taxon>Weeksellaceae</taxon>
        <taxon>Chryseobacterium group</taxon>
        <taxon>Chryseobacterium</taxon>
    </lineage>
</organism>
<dbReference type="AlphaFoldDB" id="A0A172XRB1"/>
<dbReference type="Gene3D" id="1.10.1380.10">
    <property type="entry name" value="Neutral endopeptidase , domain2"/>
    <property type="match status" value="1"/>
</dbReference>
<protein>
    <submittedName>
        <fullName evidence="11">Endothelin-converting protein</fullName>
    </submittedName>
</protein>
<dbReference type="OrthoDB" id="9775677at2"/>
<proteinExistence type="inferred from homology"/>
<dbReference type="EMBL" id="CP015199">
    <property type="protein sequence ID" value="ANF49563.1"/>
    <property type="molecule type" value="Genomic_DNA"/>
</dbReference>
<keyword evidence="6" id="KW-0862">Zinc</keyword>
<keyword evidence="12" id="KW-1185">Reference proteome</keyword>
<evidence type="ECO:0000256" key="7">
    <source>
        <dbReference type="ARBA" id="ARBA00023049"/>
    </source>
</evidence>
<dbReference type="InterPro" id="IPR008753">
    <property type="entry name" value="Peptidase_M13_N"/>
</dbReference>
<dbReference type="GO" id="GO:0046872">
    <property type="term" value="F:metal ion binding"/>
    <property type="evidence" value="ECO:0007669"/>
    <property type="project" value="UniProtKB-KW"/>
</dbReference>
<reference evidence="11 12" key="1">
    <citation type="submission" date="2016-04" db="EMBL/GenBank/DDBJ databases">
        <title>Complete Genome Sequence of Chryseobacterium sp. IHBB 10212.</title>
        <authorList>
            <person name="Pal M."/>
            <person name="Swarnkar M.K."/>
            <person name="Kaushal K."/>
            <person name="Chhibber S."/>
            <person name="Singh A.K."/>
            <person name="Gulati A."/>
        </authorList>
    </citation>
    <scope>NUCLEOTIDE SEQUENCE [LARGE SCALE GENOMIC DNA]</scope>
    <source>
        <strain evidence="11 12">IHBB 10212</strain>
    </source>
</reference>
<evidence type="ECO:0000313" key="12">
    <source>
        <dbReference type="Proteomes" id="UP000077824"/>
    </source>
</evidence>
<dbReference type="Gene3D" id="3.40.390.10">
    <property type="entry name" value="Collagenase (Catalytic Domain)"/>
    <property type="match status" value="1"/>
</dbReference>
<dbReference type="Pfam" id="PF05649">
    <property type="entry name" value="Peptidase_M13_N"/>
    <property type="match status" value="1"/>
</dbReference>
<dbReference type="Pfam" id="PF01431">
    <property type="entry name" value="Peptidase_M13"/>
    <property type="match status" value="1"/>
</dbReference>
<evidence type="ECO:0000256" key="8">
    <source>
        <dbReference type="SAM" id="SignalP"/>
    </source>
</evidence>
<evidence type="ECO:0000256" key="2">
    <source>
        <dbReference type="ARBA" id="ARBA00007357"/>
    </source>
</evidence>
<evidence type="ECO:0000256" key="3">
    <source>
        <dbReference type="ARBA" id="ARBA00022670"/>
    </source>
</evidence>
<sequence>MKKLNIGILALSGIVFLNSCGATKTAETSTKTEPKVVAVEPVKKEAKEEGINLSYMDKSVRPQDDFFSYVNGNWVKTTQIPSDKASWGSFNALRENVDDASLDILNKILSEKYETGSEGQKIQNLYASFMDTAKRNADGLAPIKGDLAKIDAIKNVNDLQKYLLDATKLGDNSFYGWRVGADMKNSVMNAVYLGGPDLGLGRDYYQKVNEANTKTLAEYQTYVGKLFGVLGYKNSDAAAKNVVDFEKQLANYLLTLEQNRDANLRYNPKNVSELSGLVKNVNLAKYLTDAGVKTDKVIVGELKYYQNMDQFITQKNLPLLKDYLKYHLVNGNASNLDENLEQIRFDFYSKYLQGQKEQRPMNKRGLTLVNGVLGEAFGKLYVEKYFTPEAKAQMETYIQYILKSFKTHINDMDWMSPETKVKAQEKLSKFTVKIAYPDKWKDYSLLKVESPKVSGTLYSNLQNVSEWQYQKSLDKVGKPVDKTEWGMTPQTVNAYYNGSNNEIVFPAAILQPPFYNPNADAAVNFGGIGAVIGHEISHGFDDSGSRFDGDGNLNNWWTDADRKNFDAKVGQLASQYSAYEPVKGSFVNGKFTSGENIGDLGGVAVAYDALQMYLKDKGNPGLISGFTQDQRFFMSWATVWRTKSTDQYMTNQVKTDPHSPGVFRAFGPLVNQDSFIKAFDIKPGDKMYKAPQDRIKIW</sequence>
<dbReference type="InterPro" id="IPR000718">
    <property type="entry name" value="Peptidase_M13"/>
</dbReference>
<evidence type="ECO:0000259" key="9">
    <source>
        <dbReference type="Pfam" id="PF01431"/>
    </source>
</evidence>
<feature type="domain" description="Peptidase M13 N-terminal" evidence="10">
    <location>
        <begin position="62"/>
        <end position="437"/>
    </location>
</feature>
<dbReference type="PROSITE" id="PS51885">
    <property type="entry name" value="NEPRILYSIN"/>
    <property type="match status" value="1"/>
</dbReference>